<organism evidence="2 3">
    <name type="scientific">Talaromyces pinophilus</name>
    <name type="common">Penicillium pinophilum</name>
    <dbReference type="NCBI Taxonomy" id="128442"/>
    <lineage>
        <taxon>Eukaryota</taxon>
        <taxon>Fungi</taxon>
        <taxon>Dikarya</taxon>
        <taxon>Ascomycota</taxon>
        <taxon>Pezizomycotina</taxon>
        <taxon>Eurotiomycetes</taxon>
        <taxon>Eurotiomycetidae</taxon>
        <taxon>Eurotiales</taxon>
        <taxon>Trichocomaceae</taxon>
        <taxon>Talaromyces</taxon>
        <taxon>Talaromyces sect. Talaromyces</taxon>
    </lineage>
</organism>
<dbReference type="Pfam" id="PF00069">
    <property type="entry name" value="Pkinase"/>
    <property type="match status" value="1"/>
</dbReference>
<sequence>MFPCAEARTAIYGAFEPQGDGRSRVPENQRFYPRDKLKKILTRDRVAEVLKCSCDHCEQQRRDLKLIDPPSKYIDSILDAAISLFALLLFIRASPFVAGFLVERVYDQSICNVPGAFLKVNIGDQYWSNFHKRRKEESEALEDEFRNHLFQFAIPTLTSRHYHAFHEQIMLPFVEQRQLGRIDEDGRLVNEGAYGTVYAFKIWPAYNALPNSEGIKWFARKQLDVPTRLFSLEKENLEMANRLRDPHIVKIIKTYKHGNKYNIIFPLSRTNLRHYLREDRFVNPVTPLEANPLWQQVLGVAKALNRIINFGLDDTPSASDGGYYGFHFDLKPENILVENDGTLLISDFGQATFVERGGSSRVDGHGGTEAYAPPEIDNLEKRQTQKYDIWSLGCIFIEVVTAIVLGSESLKEFDELRVTTAGNMTDDRFFEIDPGIIGPTREHRIKSVIVSWLEGLPRRVESQKSKDFLEKIIRLIKGMLSIDASDRLSSTEVVWHLHDILQEYQGNRVVSIKAPQARHGEFTVGFPQLGKIEMWYKEPSIPEGQKAKMFCFQRVDDSRLRIVIQTPLRKDLMLVPKYAFDVRDSGNEWLYFKRIATGSSYSFQEDKFSFTKLTFQDAHTVQSILTSQCVKLSCRIELVKYTRARGLLGKAFRSLSGSLKGHDLDDIGAACTIQLWVETNYADQKANKQSTHIKPGWRPPRELPRAENVPSSRLAIFHYDRIVVIPFAQNWTIKSHETDTKILHLEPRDASRDPSFSVATLNASPDRDSEDHCYPGIPLDPALLKEQEENNRCECSEIVIHFKDKDVQEPGRDEFEKEFKEMRSRWKKLLNNTNRGLKS</sequence>
<reference evidence="3" key="1">
    <citation type="journal article" date="2015" name="Genome Announc.">
        <title>Draft genome sequence of Talaromyces cellulolyticus strain Y-94, a source of lignocellulosic biomass-degrading enzymes.</title>
        <authorList>
            <person name="Fujii T."/>
            <person name="Koike H."/>
            <person name="Sawayama S."/>
            <person name="Yano S."/>
            <person name="Inoue H."/>
        </authorList>
    </citation>
    <scope>NUCLEOTIDE SEQUENCE [LARGE SCALE GENOMIC DNA]</scope>
    <source>
        <strain evidence="3">Y-94</strain>
    </source>
</reference>
<dbReference type="PANTHER" id="PTHR44167:SF24">
    <property type="entry name" value="SERINE_THREONINE-PROTEIN KINASE CHK2"/>
    <property type="match status" value="1"/>
</dbReference>
<dbReference type="PROSITE" id="PS50011">
    <property type="entry name" value="PROTEIN_KINASE_DOM"/>
    <property type="match status" value="1"/>
</dbReference>
<dbReference type="GO" id="GO:0005524">
    <property type="term" value="F:ATP binding"/>
    <property type="evidence" value="ECO:0007669"/>
    <property type="project" value="InterPro"/>
</dbReference>
<dbReference type="InterPro" id="IPR000719">
    <property type="entry name" value="Prot_kinase_dom"/>
</dbReference>
<proteinExistence type="predicted"/>
<dbReference type="EMBL" id="DF933839">
    <property type="protein sequence ID" value="GAM42070.1"/>
    <property type="molecule type" value="Genomic_DNA"/>
</dbReference>
<dbReference type="GO" id="GO:0004674">
    <property type="term" value="F:protein serine/threonine kinase activity"/>
    <property type="evidence" value="ECO:0007669"/>
    <property type="project" value="TreeGrafter"/>
</dbReference>
<evidence type="ECO:0000313" key="3">
    <source>
        <dbReference type="Proteomes" id="UP000053095"/>
    </source>
</evidence>
<dbReference type="Gene3D" id="1.10.510.10">
    <property type="entry name" value="Transferase(Phosphotransferase) domain 1"/>
    <property type="match status" value="1"/>
</dbReference>
<protein>
    <recommendedName>
        <fullName evidence="1">Protein kinase domain-containing protein</fullName>
    </recommendedName>
</protein>
<dbReference type="SUPFAM" id="SSF56112">
    <property type="entry name" value="Protein kinase-like (PK-like)"/>
    <property type="match status" value="1"/>
</dbReference>
<dbReference type="SMART" id="SM00220">
    <property type="entry name" value="S_TKc"/>
    <property type="match status" value="1"/>
</dbReference>
<dbReference type="GO" id="GO:0044773">
    <property type="term" value="P:mitotic DNA damage checkpoint signaling"/>
    <property type="evidence" value="ECO:0007669"/>
    <property type="project" value="TreeGrafter"/>
</dbReference>
<feature type="domain" description="Protein kinase" evidence="1">
    <location>
        <begin position="183"/>
        <end position="501"/>
    </location>
</feature>
<dbReference type="GO" id="GO:0005634">
    <property type="term" value="C:nucleus"/>
    <property type="evidence" value="ECO:0007669"/>
    <property type="project" value="TreeGrafter"/>
</dbReference>
<dbReference type="CDD" id="cd00180">
    <property type="entry name" value="PKc"/>
    <property type="match status" value="1"/>
</dbReference>
<dbReference type="InterPro" id="IPR011009">
    <property type="entry name" value="Kinase-like_dom_sf"/>
</dbReference>
<dbReference type="AlphaFoldDB" id="A0A0B8MYC0"/>
<dbReference type="Proteomes" id="UP000053095">
    <property type="component" value="Unassembled WGS sequence"/>
</dbReference>
<accession>A0A0B8MYC0</accession>
<dbReference type="PANTHER" id="PTHR44167">
    <property type="entry name" value="OVARIAN-SPECIFIC SERINE/THREONINE-PROTEIN KINASE LOK-RELATED"/>
    <property type="match status" value="1"/>
</dbReference>
<evidence type="ECO:0000259" key="1">
    <source>
        <dbReference type="PROSITE" id="PS50011"/>
    </source>
</evidence>
<evidence type="ECO:0000313" key="2">
    <source>
        <dbReference type="EMBL" id="GAM42070.1"/>
    </source>
</evidence>
<name>A0A0B8MYC0_TALPI</name>
<gene>
    <name evidence="2" type="ORF">TCE0_043f15710</name>
</gene>
<keyword evidence="3" id="KW-1185">Reference proteome</keyword>